<evidence type="ECO:0000313" key="1">
    <source>
        <dbReference type="Ensembl" id="ENSORLP00020029402.1"/>
    </source>
</evidence>
<dbReference type="AlphaFoldDB" id="A0A3P9M8Y9"/>
<reference evidence="1" key="3">
    <citation type="submission" date="2025-08" db="UniProtKB">
        <authorList>
            <consortium name="Ensembl"/>
        </authorList>
    </citation>
    <scope>IDENTIFICATION</scope>
    <source>
        <strain evidence="1">HNI</strain>
    </source>
</reference>
<reference evidence="1 2" key="2">
    <citation type="submission" date="2017-04" db="EMBL/GenBank/DDBJ databases">
        <title>CpG methylation of centromeres and impact of large insertions on vertebrate speciation.</title>
        <authorList>
            <person name="Ichikawa K."/>
            <person name="Yoshimura J."/>
            <person name="Morishita S."/>
        </authorList>
    </citation>
    <scope>NUCLEOTIDE SEQUENCE</scope>
    <source>
        <strain evidence="1 2">HNI</strain>
    </source>
</reference>
<dbReference type="Proteomes" id="UP000265180">
    <property type="component" value="Chromosome 10"/>
</dbReference>
<dbReference type="Ensembl" id="ENSORLT00020032212.1">
    <property type="protein sequence ID" value="ENSORLP00020029402.1"/>
    <property type="gene ID" value="ENSORLG00020013353.1"/>
</dbReference>
<evidence type="ECO:0000313" key="2">
    <source>
        <dbReference type="Proteomes" id="UP000265180"/>
    </source>
</evidence>
<dbReference type="InterPro" id="IPR013783">
    <property type="entry name" value="Ig-like_fold"/>
</dbReference>
<sequence>KGRPCCSLLTHIFSVQCYGALGGTVSLQLMDDFSQIKKNEEVADTKYMVVIYRGKDQKYSHEMQNRSSFFPSNGTVLIHNLSRTDSGECTLTSYNSDGLQLSTQTIDLCVQGKCFFHF</sequence>
<reference evidence="1" key="4">
    <citation type="submission" date="2025-09" db="UniProtKB">
        <authorList>
            <consortium name="Ensembl"/>
        </authorList>
    </citation>
    <scope>IDENTIFICATION</scope>
    <source>
        <strain evidence="1">HNI</strain>
    </source>
</reference>
<proteinExistence type="predicted"/>
<dbReference type="Gene3D" id="2.60.40.10">
    <property type="entry name" value="Immunoglobulins"/>
    <property type="match status" value="1"/>
</dbReference>
<accession>A0A3P9M8Y9</accession>
<evidence type="ECO:0008006" key="3">
    <source>
        <dbReference type="Google" id="ProtNLM"/>
    </source>
</evidence>
<dbReference type="SUPFAM" id="SSF48726">
    <property type="entry name" value="Immunoglobulin"/>
    <property type="match status" value="1"/>
</dbReference>
<name>A0A3P9M8Y9_ORYLA</name>
<protein>
    <recommendedName>
        <fullName evidence="3">Immunoglobulin V-set domain-containing protein</fullName>
    </recommendedName>
</protein>
<dbReference type="InterPro" id="IPR036179">
    <property type="entry name" value="Ig-like_dom_sf"/>
</dbReference>
<organism evidence="1 2">
    <name type="scientific">Oryzias latipes</name>
    <name type="common">Japanese rice fish</name>
    <name type="synonym">Japanese killifish</name>
    <dbReference type="NCBI Taxonomy" id="8090"/>
    <lineage>
        <taxon>Eukaryota</taxon>
        <taxon>Metazoa</taxon>
        <taxon>Chordata</taxon>
        <taxon>Craniata</taxon>
        <taxon>Vertebrata</taxon>
        <taxon>Euteleostomi</taxon>
        <taxon>Actinopterygii</taxon>
        <taxon>Neopterygii</taxon>
        <taxon>Teleostei</taxon>
        <taxon>Neoteleostei</taxon>
        <taxon>Acanthomorphata</taxon>
        <taxon>Ovalentaria</taxon>
        <taxon>Atherinomorphae</taxon>
        <taxon>Beloniformes</taxon>
        <taxon>Adrianichthyidae</taxon>
        <taxon>Oryziinae</taxon>
        <taxon>Oryzias</taxon>
    </lineage>
</organism>
<reference key="1">
    <citation type="journal article" date="2007" name="Nature">
        <title>The medaka draft genome and insights into vertebrate genome evolution.</title>
        <authorList>
            <person name="Kasahara M."/>
            <person name="Naruse K."/>
            <person name="Sasaki S."/>
            <person name="Nakatani Y."/>
            <person name="Qu W."/>
            <person name="Ahsan B."/>
            <person name="Yamada T."/>
            <person name="Nagayasu Y."/>
            <person name="Doi K."/>
            <person name="Kasai Y."/>
            <person name="Jindo T."/>
            <person name="Kobayashi D."/>
            <person name="Shimada A."/>
            <person name="Toyoda A."/>
            <person name="Kuroki Y."/>
            <person name="Fujiyama A."/>
            <person name="Sasaki T."/>
            <person name="Shimizu A."/>
            <person name="Asakawa S."/>
            <person name="Shimizu N."/>
            <person name="Hashimoto S."/>
            <person name="Yang J."/>
            <person name="Lee Y."/>
            <person name="Matsushima K."/>
            <person name="Sugano S."/>
            <person name="Sakaizumi M."/>
            <person name="Narita T."/>
            <person name="Ohishi K."/>
            <person name="Haga S."/>
            <person name="Ohta F."/>
            <person name="Nomoto H."/>
            <person name="Nogata K."/>
            <person name="Morishita T."/>
            <person name="Endo T."/>
            <person name="Shin-I T."/>
            <person name="Takeda H."/>
            <person name="Morishita S."/>
            <person name="Kohara Y."/>
        </authorList>
    </citation>
    <scope>NUCLEOTIDE SEQUENCE [LARGE SCALE GENOMIC DNA]</scope>
    <source>
        <strain>Hd-rR</strain>
    </source>
</reference>